<dbReference type="PANTHER" id="PTHR10204:SF34">
    <property type="entry name" value="NAD(P)H DEHYDROGENASE [QUINONE] 1 ISOFORM 1"/>
    <property type="match status" value="1"/>
</dbReference>
<dbReference type="SUPFAM" id="SSF52218">
    <property type="entry name" value="Flavoproteins"/>
    <property type="match status" value="1"/>
</dbReference>
<dbReference type="RefSeq" id="WP_113618072.1">
    <property type="nucleotide sequence ID" value="NZ_QFFJ01000002.1"/>
</dbReference>
<dbReference type="GO" id="GO:0003955">
    <property type="term" value="F:NAD(P)H dehydrogenase (quinone) activity"/>
    <property type="evidence" value="ECO:0007669"/>
    <property type="project" value="TreeGrafter"/>
</dbReference>
<dbReference type="PANTHER" id="PTHR10204">
    <property type="entry name" value="NAD P H OXIDOREDUCTASE-RELATED"/>
    <property type="match status" value="1"/>
</dbReference>
<name>A0A365XSJ8_9BACT</name>
<organism evidence="4 5">
    <name type="scientific">Chitinophaga flava</name>
    <dbReference type="NCBI Taxonomy" id="2259036"/>
    <lineage>
        <taxon>Bacteria</taxon>
        <taxon>Pseudomonadati</taxon>
        <taxon>Bacteroidota</taxon>
        <taxon>Chitinophagia</taxon>
        <taxon>Chitinophagales</taxon>
        <taxon>Chitinophagaceae</taxon>
        <taxon>Chitinophaga</taxon>
    </lineage>
</organism>
<dbReference type="Gene3D" id="3.40.50.360">
    <property type="match status" value="1"/>
</dbReference>
<evidence type="ECO:0000259" key="3">
    <source>
        <dbReference type="Pfam" id="PF02525"/>
    </source>
</evidence>
<dbReference type="EMBL" id="QFFJ01000002">
    <property type="protein sequence ID" value="RBL89329.1"/>
    <property type="molecule type" value="Genomic_DNA"/>
</dbReference>
<evidence type="ECO:0000313" key="5">
    <source>
        <dbReference type="Proteomes" id="UP000253410"/>
    </source>
</evidence>
<dbReference type="InterPro" id="IPR051545">
    <property type="entry name" value="NAD(P)H_dehydrogenase_qn"/>
</dbReference>
<reference evidence="4 5" key="1">
    <citation type="submission" date="2018-05" db="EMBL/GenBank/DDBJ databases">
        <title>Chitinophaga sp. K3CV102501T nov., isolated from isolated from a monsoon evergreen broad-leaved forest soil.</title>
        <authorList>
            <person name="Lv Y."/>
        </authorList>
    </citation>
    <scope>NUCLEOTIDE SEQUENCE [LARGE SCALE GENOMIC DNA]</scope>
    <source>
        <strain evidence="4 5">GDMCC 1.1325</strain>
    </source>
</reference>
<dbReference type="GO" id="GO:0005829">
    <property type="term" value="C:cytosol"/>
    <property type="evidence" value="ECO:0007669"/>
    <property type="project" value="TreeGrafter"/>
</dbReference>
<dbReference type="InterPro" id="IPR003680">
    <property type="entry name" value="Flavodoxin_fold"/>
</dbReference>
<dbReference type="OrthoDB" id="652200at2"/>
<feature type="domain" description="Flavodoxin-like fold" evidence="3">
    <location>
        <begin position="2"/>
        <end position="183"/>
    </location>
</feature>
<dbReference type="Proteomes" id="UP000253410">
    <property type="component" value="Unassembled WGS sequence"/>
</dbReference>
<evidence type="ECO:0000313" key="4">
    <source>
        <dbReference type="EMBL" id="RBL89329.1"/>
    </source>
</evidence>
<sequence length="192" mass="22282">MKKILIINGHPDTESYNYALHNAYKTSALEAGAEVSEIMLGQLQFDPNLRYGYRKRMELEPDLLEAWEKIKAAEHIVWIFPLWWGYLPALTKGFIDRLFLPGFAFANKENSMMIEKKLRGKTARIICTMDTPIWYNHLFYRNTGMRAFRSQTLSFCGIKTIGTTYIAPVKYFKDSQKEKALQKVATLGRSLR</sequence>
<proteinExistence type="inferred from homology"/>
<dbReference type="Pfam" id="PF02525">
    <property type="entry name" value="Flavodoxin_2"/>
    <property type="match status" value="1"/>
</dbReference>
<dbReference type="InterPro" id="IPR029039">
    <property type="entry name" value="Flavoprotein-like_sf"/>
</dbReference>
<keyword evidence="5" id="KW-1185">Reference proteome</keyword>
<evidence type="ECO:0000256" key="1">
    <source>
        <dbReference type="ARBA" id="ARBA00006252"/>
    </source>
</evidence>
<comment type="caution">
    <text evidence="4">The sequence shown here is derived from an EMBL/GenBank/DDBJ whole genome shotgun (WGS) entry which is preliminary data.</text>
</comment>
<gene>
    <name evidence="4" type="ORF">DF182_22670</name>
</gene>
<keyword evidence="2" id="KW-0560">Oxidoreductase</keyword>
<evidence type="ECO:0000256" key="2">
    <source>
        <dbReference type="ARBA" id="ARBA00023002"/>
    </source>
</evidence>
<dbReference type="AlphaFoldDB" id="A0A365XSJ8"/>
<accession>A0A365XSJ8</accession>
<comment type="similarity">
    <text evidence="1">Belongs to the NAD(P)H dehydrogenase (quinone) family.</text>
</comment>
<protein>
    <submittedName>
        <fullName evidence="4">NADPH:quinone reductase</fullName>
    </submittedName>
</protein>